<organism evidence="1 2">
    <name type="scientific">Thalassobacterium sedimentorum</name>
    <dbReference type="NCBI Taxonomy" id="3041258"/>
    <lineage>
        <taxon>Bacteria</taxon>
        <taxon>Pseudomonadati</taxon>
        <taxon>Verrucomicrobiota</taxon>
        <taxon>Opitutia</taxon>
        <taxon>Puniceicoccales</taxon>
        <taxon>Coraliomargaritaceae</taxon>
        <taxon>Thalassobacterium</taxon>
    </lineage>
</organism>
<comment type="caution">
    <text evidence="1">The sequence shown here is derived from an EMBL/GenBank/DDBJ whole genome shotgun (WGS) entry which is preliminary data.</text>
</comment>
<protein>
    <submittedName>
        <fullName evidence="1">Uncharacterized protein</fullName>
    </submittedName>
</protein>
<dbReference type="EMBL" id="JARXIC010000004">
    <property type="protein sequence ID" value="MDQ8193582.1"/>
    <property type="molecule type" value="Genomic_DNA"/>
</dbReference>
<name>A0ABU1AFY3_9BACT</name>
<evidence type="ECO:0000313" key="1">
    <source>
        <dbReference type="EMBL" id="MDQ8193582.1"/>
    </source>
</evidence>
<evidence type="ECO:0000313" key="2">
    <source>
        <dbReference type="Proteomes" id="UP001243717"/>
    </source>
</evidence>
<sequence length="148" mass="16819">MLRLLLACTLFTLCNCGPQQTSQELEGFAAAFRIANQAADIEPMLALYQLDGSTEQTISLLKNALSYELGMPIKRIEFEALHGSPEETIYYSYQGVHYGPTLTPQLRMRVRYDTDDHFESLFSIGRNQQGDWRIVSSQPLQPQETLQK</sequence>
<dbReference type="Proteomes" id="UP001243717">
    <property type="component" value="Unassembled WGS sequence"/>
</dbReference>
<dbReference type="RefSeq" id="WP_308984071.1">
    <property type="nucleotide sequence ID" value="NZ_JARXIC010000004.1"/>
</dbReference>
<reference evidence="1 2" key="1">
    <citation type="submission" date="2023-04" db="EMBL/GenBank/DDBJ databases">
        <title>A novel bacteria isolated from coastal sediment.</title>
        <authorList>
            <person name="Liu X.-J."/>
            <person name="Du Z.-J."/>
        </authorList>
    </citation>
    <scope>NUCLEOTIDE SEQUENCE [LARGE SCALE GENOMIC DNA]</scope>
    <source>
        <strain evidence="1 2">SDUM461004</strain>
    </source>
</reference>
<gene>
    <name evidence="1" type="ORF">QEH59_04050</name>
</gene>
<proteinExistence type="predicted"/>
<accession>A0ABU1AFY3</accession>
<keyword evidence="2" id="KW-1185">Reference proteome</keyword>